<feature type="compositionally biased region" description="Basic and acidic residues" evidence="1">
    <location>
        <begin position="91"/>
        <end position="103"/>
    </location>
</feature>
<feature type="compositionally biased region" description="Low complexity" evidence="1">
    <location>
        <begin position="61"/>
        <end position="70"/>
    </location>
</feature>
<sequence length="290" mass="30444">MPDRRDQPFAERQSPATTDSTDPTNPTPSRREEATGAREEEARGEGSGAGADGSGTGGAPGTPSGEAGPGADEGPDRAPADDNPFAPPPEGRPDQPWRPRRPADGSSPWGSQWSSRQPGAGQGDFGNRPEDPERGSGPGPGPGQNPPPGPTLRWDPTDPAQRRARYALLSGMWAFFFALFDMTEIALLLGSLALYWAISSLRAKPKPPETTPAHPASAPPAPPAKPQTTAAVTGLVTAILSLSIVAATFTMQLVYRDYYTCVDDALTKTGSLACNDLLPKPLEPLFGVKE</sequence>
<dbReference type="AlphaFoldDB" id="A0AAU2H1C4"/>
<feature type="compositionally biased region" description="Polar residues" evidence="1">
    <location>
        <begin position="108"/>
        <end position="117"/>
    </location>
</feature>
<evidence type="ECO:0000256" key="2">
    <source>
        <dbReference type="SAM" id="Phobius"/>
    </source>
</evidence>
<accession>A0AAU2H1C4</accession>
<gene>
    <name evidence="3" type="ORF">OHV25_14925</name>
</gene>
<feature type="region of interest" description="Disordered" evidence="1">
    <location>
        <begin position="205"/>
        <end position="226"/>
    </location>
</feature>
<feature type="compositionally biased region" description="Pro residues" evidence="1">
    <location>
        <begin position="139"/>
        <end position="150"/>
    </location>
</feature>
<feature type="compositionally biased region" description="Gly residues" evidence="1">
    <location>
        <begin position="45"/>
        <end position="60"/>
    </location>
</feature>
<keyword evidence="2" id="KW-0812">Transmembrane</keyword>
<organism evidence="3">
    <name type="scientific">Streptomyces sp. NBC_00060</name>
    <dbReference type="NCBI Taxonomy" id="2975636"/>
    <lineage>
        <taxon>Bacteria</taxon>
        <taxon>Bacillati</taxon>
        <taxon>Actinomycetota</taxon>
        <taxon>Actinomycetes</taxon>
        <taxon>Kitasatosporales</taxon>
        <taxon>Streptomycetaceae</taxon>
        <taxon>Streptomyces</taxon>
    </lineage>
</organism>
<protein>
    <recommendedName>
        <fullName evidence="4">Integral membrane protein</fullName>
    </recommendedName>
</protein>
<feature type="transmembrane region" description="Helical" evidence="2">
    <location>
        <begin position="172"/>
        <end position="198"/>
    </location>
</feature>
<evidence type="ECO:0008006" key="4">
    <source>
        <dbReference type="Google" id="ProtNLM"/>
    </source>
</evidence>
<keyword evidence="2" id="KW-1133">Transmembrane helix</keyword>
<feature type="transmembrane region" description="Helical" evidence="2">
    <location>
        <begin position="229"/>
        <end position="249"/>
    </location>
</feature>
<evidence type="ECO:0000313" key="3">
    <source>
        <dbReference type="EMBL" id="WTU40795.1"/>
    </source>
</evidence>
<proteinExistence type="predicted"/>
<feature type="compositionally biased region" description="Low complexity" evidence="1">
    <location>
        <begin position="14"/>
        <end position="28"/>
    </location>
</feature>
<evidence type="ECO:0000256" key="1">
    <source>
        <dbReference type="SAM" id="MobiDB-lite"/>
    </source>
</evidence>
<feature type="compositionally biased region" description="Basic and acidic residues" evidence="1">
    <location>
        <begin position="29"/>
        <end position="44"/>
    </location>
</feature>
<keyword evidence="2" id="KW-0472">Membrane</keyword>
<reference evidence="3" key="1">
    <citation type="submission" date="2022-10" db="EMBL/GenBank/DDBJ databases">
        <title>The complete genomes of actinobacterial strains from the NBC collection.</title>
        <authorList>
            <person name="Joergensen T.S."/>
            <person name="Alvarez Arevalo M."/>
            <person name="Sterndorff E.B."/>
            <person name="Faurdal D."/>
            <person name="Vuksanovic O."/>
            <person name="Mourched A.-S."/>
            <person name="Charusanti P."/>
            <person name="Shaw S."/>
            <person name="Blin K."/>
            <person name="Weber T."/>
        </authorList>
    </citation>
    <scope>NUCLEOTIDE SEQUENCE</scope>
    <source>
        <strain evidence="3">NBC_00060</strain>
    </source>
</reference>
<name>A0AAU2H1C4_9ACTN</name>
<dbReference type="EMBL" id="CP108253">
    <property type="protein sequence ID" value="WTU40795.1"/>
    <property type="molecule type" value="Genomic_DNA"/>
</dbReference>
<feature type="region of interest" description="Disordered" evidence="1">
    <location>
        <begin position="1"/>
        <end position="157"/>
    </location>
</feature>